<name>A0A1H1JNL7_9BURK</name>
<feature type="chain" id="PRO_5010256273" description="Lipoprotein" evidence="1">
    <location>
        <begin position="23"/>
        <end position="222"/>
    </location>
</feature>
<protein>
    <recommendedName>
        <fullName evidence="4">Lipoprotein</fullName>
    </recommendedName>
</protein>
<organism evidence="2 3">
    <name type="scientific">Paraburkholderia fungorum</name>
    <dbReference type="NCBI Taxonomy" id="134537"/>
    <lineage>
        <taxon>Bacteria</taxon>
        <taxon>Pseudomonadati</taxon>
        <taxon>Pseudomonadota</taxon>
        <taxon>Betaproteobacteria</taxon>
        <taxon>Burkholderiales</taxon>
        <taxon>Burkholderiaceae</taxon>
        <taxon>Paraburkholderia</taxon>
    </lineage>
</organism>
<evidence type="ECO:0000256" key="1">
    <source>
        <dbReference type="SAM" id="SignalP"/>
    </source>
</evidence>
<keyword evidence="1" id="KW-0732">Signal</keyword>
<evidence type="ECO:0008006" key="4">
    <source>
        <dbReference type="Google" id="ProtNLM"/>
    </source>
</evidence>
<feature type="signal peptide" evidence="1">
    <location>
        <begin position="1"/>
        <end position="22"/>
    </location>
</feature>
<dbReference type="Proteomes" id="UP000183487">
    <property type="component" value="Unassembled WGS sequence"/>
</dbReference>
<sequence length="222" mass="24351">MNMRTLLIYGFTTLVVMLCGCASNVTPGDRDYPTANPNPSKVLEVHGRIEPGVPVRFFAYWIATRAKIYPVADGNCNYTFNWLEGVSDRYSVAVPIAITSKADSYVLSMNTDAFLPGRCGWKFSGLLVALEKQAFDNGFSVGEAELVVSYNPSLPNWAGMLKSTDSHLDVDCTPRSYNSSQAPHDGVYMKCVDAASGKKIRALVSNKDSSIFELNINNSQRP</sequence>
<evidence type="ECO:0000313" key="2">
    <source>
        <dbReference type="EMBL" id="SDR51532.1"/>
    </source>
</evidence>
<dbReference type="EMBL" id="FNKP01000003">
    <property type="protein sequence ID" value="SDR51532.1"/>
    <property type="molecule type" value="Genomic_DNA"/>
</dbReference>
<keyword evidence="3" id="KW-1185">Reference proteome</keyword>
<proteinExistence type="predicted"/>
<dbReference type="AlphaFoldDB" id="A0A1H1JNL7"/>
<gene>
    <name evidence="2" type="ORF">SAMN05443245_6954</name>
</gene>
<accession>A0A1H1JNL7</accession>
<reference evidence="3" key="1">
    <citation type="submission" date="2016-10" db="EMBL/GenBank/DDBJ databases">
        <authorList>
            <person name="Varghese N."/>
        </authorList>
    </citation>
    <scope>NUCLEOTIDE SEQUENCE [LARGE SCALE GENOMIC DNA]</scope>
    <source>
        <strain evidence="3">GAS106B</strain>
    </source>
</reference>
<dbReference type="PROSITE" id="PS51257">
    <property type="entry name" value="PROKAR_LIPOPROTEIN"/>
    <property type="match status" value="1"/>
</dbReference>
<evidence type="ECO:0000313" key="3">
    <source>
        <dbReference type="Proteomes" id="UP000183487"/>
    </source>
</evidence>